<reference evidence="1 2" key="1">
    <citation type="submission" date="2023-10" db="EMBL/GenBank/DDBJ databases">
        <title>Glaciecola aquimarina strain GGW-M5 nov., isolated from a coastal seawater.</title>
        <authorList>
            <person name="Bayburt H."/>
            <person name="Kim J.M."/>
            <person name="Choi B.J."/>
            <person name="Jeon C.O."/>
        </authorList>
    </citation>
    <scope>NUCLEOTIDE SEQUENCE [LARGE SCALE GENOMIC DNA]</scope>
    <source>
        <strain evidence="1 2">KCTC 32108</strain>
    </source>
</reference>
<dbReference type="PIRSF" id="PIRSF016481">
    <property type="entry name" value="Pilus_assembly_PilP"/>
    <property type="match status" value="1"/>
</dbReference>
<comment type="caution">
    <text evidence="1">The sequence shown here is derived from an EMBL/GenBank/DDBJ whole genome shotgun (WGS) entry which is preliminary data.</text>
</comment>
<dbReference type="PROSITE" id="PS51257">
    <property type="entry name" value="PROKAR_LIPOPROTEIN"/>
    <property type="match status" value="1"/>
</dbReference>
<evidence type="ECO:0000313" key="2">
    <source>
        <dbReference type="Proteomes" id="UP001247805"/>
    </source>
</evidence>
<gene>
    <name evidence="1" type="ORF">RS130_01600</name>
</gene>
<sequence>MKHALTVVSVILLMSCESQTDDLQLFIKDVQQTTALNIEPYPEFESKPAFVYGATKLRSPFKHLKTPPATKANTVSQSNCTQPDFARTKQVLERFGIDRLSVTGVFFANGKQWALIKVASGELYKATVGDHLGLFFGKIDSIKNGVVAFTEMQPDGAGCWQKKQASLTMTVKAGDINV</sequence>
<evidence type="ECO:0000313" key="1">
    <source>
        <dbReference type="EMBL" id="MDU0352790.1"/>
    </source>
</evidence>
<dbReference type="RefSeq" id="WP_316024498.1">
    <property type="nucleotide sequence ID" value="NZ_JAWDIO010000002.1"/>
</dbReference>
<accession>A0ABU3SRZ4</accession>
<keyword evidence="2" id="KW-1185">Reference proteome</keyword>
<dbReference type="Pfam" id="PF04351">
    <property type="entry name" value="PilP"/>
    <property type="match status" value="1"/>
</dbReference>
<organism evidence="1 2">
    <name type="scientific">Paraglaciecola aquimarina</name>
    <dbReference type="NCBI Taxonomy" id="1235557"/>
    <lineage>
        <taxon>Bacteria</taxon>
        <taxon>Pseudomonadati</taxon>
        <taxon>Pseudomonadota</taxon>
        <taxon>Gammaproteobacteria</taxon>
        <taxon>Alteromonadales</taxon>
        <taxon>Alteromonadaceae</taxon>
        <taxon>Paraglaciecola</taxon>
    </lineage>
</organism>
<dbReference type="Gene3D" id="2.30.30.830">
    <property type="match status" value="1"/>
</dbReference>
<name>A0ABU3SRZ4_9ALTE</name>
<protein>
    <submittedName>
        <fullName evidence="1">Pilus assembly protein PilP</fullName>
    </submittedName>
</protein>
<dbReference type="EMBL" id="JAWDIO010000002">
    <property type="protein sequence ID" value="MDU0352790.1"/>
    <property type="molecule type" value="Genomic_DNA"/>
</dbReference>
<proteinExistence type="predicted"/>
<dbReference type="Proteomes" id="UP001247805">
    <property type="component" value="Unassembled WGS sequence"/>
</dbReference>
<dbReference type="InterPro" id="IPR007446">
    <property type="entry name" value="PilP"/>
</dbReference>